<evidence type="ECO:0008006" key="3">
    <source>
        <dbReference type="Google" id="ProtNLM"/>
    </source>
</evidence>
<comment type="caution">
    <text evidence="1">The sequence shown here is derived from an EMBL/GenBank/DDBJ whole genome shotgun (WGS) entry which is preliminary data.</text>
</comment>
<proteinExistence type="predicted"/>
<gene>
    <name evidence="1" type="ORF">CLV88_11978</name>
</gene>
<protein>
    <recommendedName>
        <fullName evidence="3">BrxE family protein</fullName>
    </recommendedName>
</protein>
<dbReference type="EMBL" id="PYGJ01000019">
    <property type="protein sequence ID" value="PSL17305.1"/>
    <property type="molecule type" value="Genomic_DNA"/>
</dbReference>
<evidence type="ECO:0000313" key="2">
    <source>
        <dbReference type="Proteomes" id="UP000240418"/>
    </source>
</evidence>
<dbReference type="InterPro" id="IPR058690">
    <property type="entry name" value="BrxE"/>
</dbReference>
<dbReference type="NCBIfam" id="NF033447">
    <property type="entry name" value="BrxE_fam"/>
    <property type="match status" value="1"/>
</dbReference>
<organism evidence="1 2">
    <name type="scientific">Shimia abyssi</name>
    <dbReference type="NCBI Taxonomy" id="1662395"/>
    <lineage>
        <taxon>Bacteria</taxon>
        <taxon>Pseudomonadati</taxon>
        <taxon>Pseudomonadota</taxon>
        <taxon>Alphaproteobacteria</taxon>
        <taxon>Rhodobacterales</taxon>
        <taxon>Roseobacteraceae</taxon>
    </lineage>
</organism>
<sequence>MVHDDRDELDDIIRLRMAVGLLGEKDHGNWWPSLWFTSNAVAFLTPVYETRTDAARYHGLVETARLVHDSRIGVGQAFHLFRLPETLERRLHDVVVNDDATSKAGGIPQKGDAEALLSEIAETVDASAGPIRVGSAAELDTSSWIKVLAGHYLSAFRSSQQTFPYFTVSA</sequence>
<accession>A0A2P8F6H2</accession>
<name>A0A2P8F6H2_9RHOB</name>
<dbReference type="Pfam" id="PF26412">
    <property type="entry name" value="BrxE"/>
    <property type="match status" value="1"/>
</dbReference>
<keyword evidence="2" id="KW-1185">Reference proteome</keyword>
<reference evidence="1 2" key="1">
    <citation type="submission" date="2018-03" db="EMBL/GenBank/DDBJ databases">
        <title>Genomic Encyclopedia of Archaeal and Bacterial Type Strains, Phase II (KMG-II): from individual species to whole genera.</title>
        <authorList>
            <person name="Goeker M."/>
        </authorList>
    </citation>
    <scope>NUCLEOTIDE SEQUENCE [LARGE SCALE GENOMIC DNA]</scope>
    <source>
        <strain evidence="1 2">DSM 100673</strain>
    </source>
</reference>
<dbReference type="Proteomes" id="UP000240418">
    <property type="component" value="Unassembled WGS sequence"/>
</dbReference>
<dbReference type="AlphaFoldDB" id="A0A2P8F6H2"/>
<evidence type="ECO:0000313" key="1">
    <source>
        <dbReference type="EMBL" id="PSL17305.1"/>
    </source>
</evidence>